<keyword evidence="1" id="KW-0413">Isomerase</keyword>
<evidence type="ECO:0000313" key="1">
    <source>
        <dbReference type="EMBL" id="TDQ84005.1"/>
    </source>
</evidence>
<proteinExistence type="predicted"/>
<gene>
    <name evidence="1" type="ORF">A8950_0551</name>
</gene>
<dbReference type="SUPFAM" id="SSF51182">
    <property type="entry name" value="RmlC-like cupins"/>
    <property type="match status" value="1"/>
</dbReference>
<protein>
    <submittedName>
        <fullName evidence="1">Mannose-6-phosphate isomerase-like protein (Cupin superfamily)</fullName>
    </submittedName>
</protein>
<dbReference type="Pfam" id="PF16867">
    <property type="entry name" value="DMSP_lyase"/>
    <property type="match status" value="1"/>
</dbReference>
<sequence>MTEELADHWRALLDGIAARITGHDAFAADLMRCRDLPGLAATEPAGSAGVARHWPEAIRQSPLGRPAVKVTLGLQSLGHGWRQNPNYREKPPHPDFLANYGYREWAGPDAGFRIADFRLGILVLGPHTTYPAHQHPAEEIYLPLGPARWWREGGDWAEHGDGDVIHHPPHLPHATETGNTPLAAIYLWRGEIAKAAAIA</sequence>
<dbReference type="EMBL" id="SNYW01000006">
    <property type="protein sequence ID" value="TDQ84005.1"/>
    <property type="molecule type" value="Genomic_DNA"/>
</dbReference>
<dbReference type="Proteomes" id="UP000295783">
    <property type="component" value="Unassembled WGS sequence"/>
</dbReference>
<dbReference type="OrthoDB" id="9083851at2"/>
<keyword evidence="2" id="KW-1185">Reference proteome</keyword>
<organism evidence="1 2">
    <name type="scientific">Dongia mobilis</name>
    <dbReference type="NCBI Taxonomy" id="578943"/>
    <lineage>
        <taxon>Bacteria</taxon>
        <taxon>Pseudomonadati</taxon>
        <taxon>Pseudomonadota</taxon>
        <taxon>Alphaproteobacteria</taxon>
        <taxon>Rhodospirillales</taxon>
        <taxon>Dongiaceae</taxon>
        <taxon>Dongia</taxon>
    </lineage>
</organism>
<dbReference type="InterPro" id="IPR031723">
    <property type="entry name" value="DMSP_lyase"/>
</dbReference>
<accession>A0A4R6WR08</accession>
<evidence type="ECO:0000313" key="2">
    <source>
        <dbReference type="Proteomes" id="UP000295783"/>
    </source>
</evidence>
<dbReference type="GO" id="GO:0047869">
    <property type="term" value="F:dimethylpropiothetin dethiomethylase activity"/>
    <property type="evidence" value="ECO:0007669"/>
    <property type="project" value="InterPro"/>
</dbReference>
<dbReference type="InterPro" id="IPR011051">
    <property type="entry name" value="RmlC_Cupin_sf"/>
</dbReference>
<comment type="caution">
    <text evidence="1">The sequence shown here is derived from an EMBL/GenBank/DDBJ whole genome shotgun (WGS) entry which is preliminary data.</text>
</comment>
<dbReference type="GO" id="GO:0016853">
    <property type="term" value="F:isomerase activity"/>
    <property type="evidence" value="ECO:0007669"/>
    <property type="project" value="UniProtKB-KW"/>
</dbReference>
<reference evidence="1 2" key="1">
    <citation type="submission" date="2019-03" db="EMBL/GenBank/DDBJ databases">
        <title>Genomic Encyclopedia of Type Strains, Phase III (KMG-III): the genomes of soil and plant-associated and newly described type strains.</title>
        <authorList>
            <person name="Whitman W."/>
        </authorList>
    </citation>
    <scope>NUCLEOTIDE SEQUENCE [LARGE SCALE GENOMIC DNA]</scope>
    <source>
        <strain evidence="1 2">CGMCC 1.7660</strain>
    </source>
</reference>
<dbReference type="InterPro" id="IPR014710">
    <property type="entry name" value="RmlC-like_jellyroll"/>
</dbReference>
<name>A0A4R6WR08_9PROT</name>
<dbReference type="AlphaFoldDB" id="A0A4R6WR08"/>
<dbReference type="Gene3D" id="2.60.120.10">
    <property type="entry name" value="Jelly Rolls"/>
    <property type="match status" value="1"/>
</dbReference>
<dbReference type="RefSeq" id="WP_133612075.1">
    <property type="nucleotide sequence ID" value="NZ_SNYW01000006.1"/>
</dbReference>